<dbReference type="RefSeq" id="WP_014216011.1">
    <property type="nucleotide sequence ID" value="NC_016605.1"/>
</dbReference>
<evidence type="ECO:0000313" key="3">
    <source>
        <dbReference type="Proteomes" id="UP000005444"/>
    </source>
</evidence>
<dbReference type="EMBL" id="CP003137">
    <property type="protein sequence ID" value="AEV95817.1"/>
    <property type="molecule type" value="Genomic_DNA"/>
</dbReference>
<dbReference type="KEGG" id="pce:PECL_1599"/>
<feature type="transmembrane region" description="Helical" evidence="1">
    <location>
        <begin position="82"/>
        <end position="104"/>
    </location>
</feature>
<accession>G8PAU9</accession>
<keyword evidence="1" id="KW-0472">Membrane</keyword>
<dbReference type="PATRIC" id="fig|701521.8.peg.1500"/>
<organism evidence="2 3">
    <name type="scientific">Pediococcus claussenii (strain ATCC BAA-344 / DSM 14800 / JCM 18046 / KCTC 3811 / LMG 21948 / P06)</name>
    <dbReference type="NCBI Taxonomy" id="701521"/>
    <lineage>
        <taxon>Bacteria</taxon>
        <taxon>Bacillati</taxon>
        <taxon>Bacillota</taxon>
        <taxon>Bacilli</taxon>
        <taxon>Lactobacillales</taxon>
        <taxon>Lactobacillaceae</taxon>
        <taxon>Pediococcus</taxon>
    </lineage>
</organism>
<dbReference type="AlphaFoldDB" id="G8PAU9"/>
<name>G8PAU9_PEDCP</name>
<dbReference type="Pfam" id="PF22564">
    <property type="entry name" value="HAAS"/>
    <property type="match status" value="1"/>
</dbReference>
<dbReference type="eggNOG" id="COG4709">
    <property type="taxonomic scope" value="Bacteria"/>
</dbReference>
<reference evidence="2 3" key="1">
    <citation type="journal article" date="2012" name="J. Bacteriol.">
        <title>Complete Genome Sequence of the Beer Spoilage Organism Pediococcus claussenii ATCC BAA-344T.</title>
        <authorList>
            <person name="Pittet V."/>
            <person name="Abegunde T."/>
            <person name="Marfleet T."/>
            <person name="Haakensen M."/>
            <person name="Morrow K."/>
            <person name="Jayaprakash T."/>
            <person name="Schroeder K."/>
            <person name="Trost B."/>
            <person name="Byrns S."/>
            <person name="Bergsveinson J."/>
            <person name="Kusalik A."/>
            <person name="Ziola B."/>
        </authorList>
    </citation>
    <scope>NUCLEOTIDE SEQUENCE [LARGE SCALE GENOMIC DNA]</scope>
    <source>
        <strain evidence="2 3">ATCC BAA-344</strain>
    </source>
</reference>
<dbReference type="Proteomes" id="UP000005444">
    <property type="component" value="Chromosome"/>
</dbReference>
<gene>
    <name evidence="2" type="ordered locus">PECL_1599</name>
</gene>
<evidence type="ECO:0000256" key="1">
    <source>
        <dbReference type="SAM" id="Phobius"/>
    </source>
</evidence>
<feature type="transmembrane region" description="Helical" evidence="1">
    <location>
        <begin position="111"/>
        <end position="134"/>
    </location>
</feature>
<protein>
    <recommendedName>
        <fullName evidence="4">DUF1700 domain-containing protein</fullName>
    </recommendedName>
</protein>
<proteinExistence type="predicted"/>
<dbReference type="HOGENOM" id="CLU_080365_3_0_9"/>
<evidence type="ECO:0000313" key="2">
    <source>
        <dbReference type="EMBL" id="AEV95817.1"/>
    </source>
</evidence>
<feature type="transmembrane region" description="Helical" evidence="1">
    <location>
        <begin position="146"/>
        <end position="172"/>
    </location>
</feature>
<dbReference type="STRING" id="701521.PECL_1599"/>
<sequence length="192" mass="21382">MDRYLEELKGYLKALPESDRDDAIEYYQEYLMDAGVRNYDDAVQKLGSARRTANKVQADRAVESTGNESRFLKKSKNTNPAMVVWLVILALLSSPVTIPLAILLGSIVLVIVLMLLTVVAIPLMIGLVSIYIGFRVLFMEWAVGLFYIGIGLASLGVMLFIVPAATLGLNSLKKLAVRIYRRAFGHRKVEME</sequence>
<keyword evidence="1" id="KW-1133">Transmembrane helix</keyword>
<evidence type="ECO:0008006" key="4">
    <source>
        <dbReference type="Google" id="ProtNLM"/>
    </source>
</evidence>
<keyword evidence="1" id="KW-0812">Transmembrane</keyword>
<keyword evidence="3" id="KW-1185">Reference proteome</keyword>